<keyword evidence="2 7" id="KW-0808">Transferase</keyword>
<dbReference type="Pfam" id="PF01529">
    <property type="entry name" value="DHHC"/>
    <property type="match status" value="1"/>
</dbReference>
<comment type="catalytic activity">
    <reaction evidence="7">
        <text>L-cysteinyl-[protein] + hexadecanoyl-CoA = S-hexadecanoyl-L-cysteinyl-[protein] + CoA</text>
        <dbReference type="Rhea" id="RHEA:36683"/>
        <dbReference type="Rhea" id="RHEA-COMP:10131"/>
        <dbReference type="Rhea" id="RHEA-COMP:11032"/>
        <dbReference type="ChEBI" id="CHEBI:29950"/>
        <dbReference type="ChEBI" id="CHEBI:57287"/>
        <dbReference type="ChEBI" id="CHEBI:57379"/>
        <dbReference type="ChEBI" id="CHEBI:74151"/>
        <dbReference type="EC" id="2.3.1.225"/>
    </reaction>
</comment>
<keyword evidence="4 7" id="KW-1133">Transmembrane helix</keyword>
<dbReference type="PANTHER" id="PTHR22883">
    <property type="entry name" value="ZINC FINGER DHHC DOMAIN CONTAINING PROTEIN"/>
    <property type="match status" value="1"/>
</dbReference>
<dbReference type="EC" id="2.3.1.225" evidence="7"/>
<dbReference type="AlphaFoldDB" id="A0A3S5A851"/>
<dbReference type="Proteomes" id="UP000784294">
    <property type="component" value="Unassembled WGS sequence"/>
</dbReference>
<accession>A0A3S5A851</accession>
<dbReference type="PROSITE" id="PS50216">
    <property type="entry name" value="DHHC"/>
    <property type="match status" value="1"/>
</dbReference>
<proteinExistence type="inferred from homology"/>
<protein>
    <recommendedName>
        <fullName evidence="7">Palmitoyltransferase</fullName>
        <ecNumber evidence="7">2.3.1.225</ecNumber>
    </recommendedName>
</protein>
<dbReference type="GO" id="GO:0005794">
    <property type="term" value="C:Golgi apparatus"/>
    <property type="evidence" value="ECO:0007669"/>
    <property type="project" value="TreeGrafter"/>
</dbReference>
<evidence type="ECO:0000313" key="10">
    <source>
        <dbReference type="Proteomes" id="UP000784294"/>
    </source>
</evidence>
<evidence type="ECO:0000256" key="3">
    <source>
        <dbReference type="ARBA" id="ARBA00022692"/>
    </source>
</evidence>
<keyword evidence="10" id="KW-1185">Reference proteome</keyword>
<evidence type="ECO:0000256" key="6">
    <source>
        <dbReference type="ARBA" id="ARBA00023315"/>
    </source>
</evidence>
<evidence type="ECO:0000259" key="8">
    <source>
        <dbReference type="Pfam" id="PF01529"/>
    </source>
</evidence>
<reference evidence="9" key="1">
    <citation type="submission" date="2018-11" db="EMBL/GenBank/DDBJ databases">
        <authorList>
            <consortium name="Pathogen Informatics"/>
        </authorList>
    </citation>
    <scope>NUCLEOTIDE SEQUENCE</scope>
</reference>
<evidence type="ECO:0000256" key="5">
    <source>
        <dbReference type="ARBA" id="ARBA00023136"/>
    </source>
</evidence>
<organism evidence="9 10">
    <name type="scientific">Protopolystoma xenopodis</name>
    <dbReference type="NCBI Taxonomy" id="117903"/>
    <lineage>
        <taxon>Eukaryota</taxon>
        <taxon>Metazoa</taxon>
        <taxon>Spiralia</taxon>
        <taxon>Lophotrochozoa</taxon>
        <taxon>Platyhelminthes</taxon>
        <taxon>Monogenea</taxon>
        <taxon>Polyopisthocotylea</taxon>
        <taxon>Polystomatidea</taxon>
        <taxon>Polystomatidae</taxon>
        <taxon>Protopolystoma</taxon>
    </lineage>
</organism>
<keyword evidence="6 7" id="KW-0012">Acyltransferase</keyword>
<keyword evidence="3 7" id="KW-0812">Transmembrane</keyword>
<dbReference type="GO" id="GO:0019706">
    <property type="term" value="F:protein-cysteine S-palmitoyltransferase activity"/>
    <property type="evidence" value="ECO:0007669"/>
    <property type="project" value="UniProtKB-EC"/>
</dbReference>
<name>A0A3S5A851_9PLAT</name>
<dbReference type="GO" id="GO:0016020">
    <property type="term" value="C:membrane"/>
    <property type="evidence" value="ECO:0007669"/>
    <property type="project" value="UniProtKB-SubCell"/>
</dbReference>
<comment type="caution">
    <text evidence="9">The sequence shown here is derived from an EMBL/GenBank/DDBJ whole genome shotgun (WGS) entry which is preliminary data.</text>
</comment>
<dbReference type="InterPro" id="IPR001594">
    <property type="entry name" value="Palmitoyltrfase_DHHC"/>
</dbReference>
<dbReference type="EMBL" id="CAAALY010056779">
    <property type="protein sequence ID" value="VEL22503.1"/>
    <property type="molecule type" value="Genomic_DNA"/>
</dbReference>
<evidence type="ECO:0000256" key="7">
    <source>
        <dbReference type="RuleBase" id="RU079119"/>
    </source>
</evidence>
<feature type="transmembrane region" description="Helical" evidence="7">
    <location>
        <begin position="27"/>
        <end position="50"/>
    </location>
</feature>
<evidence type="ECO:0000256" key="4">
    <source>
        <dbReference type="ARBA" id="ARBA00022989"/>
    </source>
</evidence>
<dbReference type="GO" id="GO:0005783">
    <property type="term" value="C:endoplasmic reticulum"/>
    <property type="evidence" value="ECO:0007669"/>
    <property type="project" value="TreeGrafter"/>
</dbReference>
<evidence type="ECO:0000256" key="2">
    <source>
        <dbReference type="ARBA" id="ARBA00022679"/>
    </source>
</evidence>
<dbReference type="OrthoDB" id="6781668at2759"/>
<dbReference type="InterPro" id="IPR039859">
    <property type="entry name" value="PFA4/ZDH16/20/ERF2-like"/>
</dbReference>
<feature type="transmembrane region" description="Helical" evidence="7">
    <location>
        <begin position="159"/>
        <end position="181"/>
    </location>
</feature>
<evidence type="ECO:0000313" key="9">
    <source>
        <dbReference type="EMBL" id="VEL22503.1"/>
    </source>
</evidence>
<comment type="subcellular location">
    <subcellularLocation>
        <location evidence="1">Membrane</location>
        <topology evidence="1">Multi-pass membrane protein</topology>
    </subcellularLocation>
</comment>
<sequence>MFSLATSISIALTLTYVFHLMPSLSTSYILLHILFVSSCLGFWLSFYITARSDPGFVAQSREDCRTAIIRLVDEEESRLIEAEKLALIEAQAKSGEKVASAFLKLPTSINPLERFCTTCLVRKPLRSKHCSSCDRCVARFDHHCPWVYNCVGARNHGWFILYLLSVSVCSFAYICSSWSYLINPSVSNRCSSHSGKSYVTELNLGRILTCDPWILLSSISAVICGVWTGTLCFMHIYQMVWLNMTTNERMNAERYSEFNSRLADSHPKPDDNFAHVGHGHYPYAVYFDHNKNTSPYNRGVWNNILDLFGIWGYPGHSRSPVDWRQVYSLDQVSSNSEHFLYQTKKTSNNPSLAPVLYA</sequence>
<feature type="transmembrane region" description="Helical" evidence="7">
    <location>
        <begin position="213"/>
        <end position="237"/>
    </location>
</feature>
<keyword evidence="5 7" id="KW-0472">Membrane</keyword>
<comment type="domain">
    <text evidence="7">The DHHC domain is required for palmitoyltransferase activity.</text>
</comment>
<dbReference type="GO" id="GO:0006612">
    <property type="term" value="P:protein targeting to membrane"/>
    <property type="evidence" value="ECO:0007669"/>
    <property type="project" value="TreeGrafter"/>
</dbReference>
<comment type="similarity">
    <text evidence="7">Belongs to the DHHC palmitoyltransferase family.</text>
</comment>
<feature type="domain" description="Palmitoyltransferase DHHC" evidence="8">
    <location>
        <begin position="113"/>
        <end position="252"/>
    </location>
</feature>
<gene>
    <name evidence="9" type="ORF">PXEA_LOCUS15943</name>
</gene>
<evidence type="ECO:0000256" key="1">
    <source>
        <dbReference type="ARBA" id="ARBA00004141"/>
    </source>
</evidence>